<dbReference type="NCBIfam" id="NF040466">
    <property type="entry name" value="ydjY_domain"/>
    <property type="match status" value="1"/>
</dbReference>
<dbReference type="InterPro" id="IPR047750">
    <property type="entry name" value="YdjY-like"/>
</dbReference>
<feature type="signal peptide" evidence="1">
    <location>
        <begin position="1"/>
        <end position="27"/>
    </location>
</feature>
<feature type="chain" id="PRO_5015553216" evidence="1">
    <location>
        <begin position="28"/>
        <end position="262"/>
    </location>
</feature>
<evidence type="ECO:0000313" key="2">
    <source>
        <dbReference type="EMBL" id="PQJ29470.1"/>
    </source>
</evidence>
<dbReference type="AlphaFoldDB" id="A0A2S7U4G4"/>
<dbReference type="EMBL" id="MQWA01000001">
    <property type="protein sequence ID" value="PQJ29470.1"/>
    <property type="molecule type" value="Genomic_DNA"/>
</dbReference>
<sequence length="262" mass="28836">MRHQLKQNLLGLSLWAAAIMVASGEPASPAPENAKKPPFEVTPTEIKMPGVTIDRATREVSIAGEVCLQSGILEYVVCMPNTFEHEAIFTTSAKPELVHAALLLSGLKPTPQLRGMTEIWWDKAMQQEASRVKIEVEWKHEGVLKRVNLTSMLQGRQTSTVATQKQDSEPQIKDAWIFAGSFLHLNKESGEQFYAANRSGILVGIWPDPSTVIQYGLPSGNPRDGEHVGIEIFEENVPQVGTKVKLVFSRKAAPAKKADTTK</sequence>
<organism evidence="2 3">
    <name type="scientific">Rubritalea profundi</name>
    <dbReference type="NCBI Taxonomy" id="1658618"/>
    <lineage>
        <taxon>Bacteria</taxon>
        <taxon>Pseudomonadati</taxon>
        <taxon>Verrucomicrobiota</taxon>
        <taxon>Verrucomicrobiia</taxon>
        <taxon>Verrucomicrobiales</taxon>
        <taxon>Rubritaleaceae</taxon>
        <taxon>Rubritalea</taxon>
    </lineage>
</organism>
<dbReference type="RefSeq" id="WP_105043968.1">
    <property type="nucleotide sequence ID" value="NZ_MQWA01000001.1"/>
</dbReference>
<comment type="caution">
    <text evidence="2">The sequence shown here is derived from an EMBL/GenBank/DDBJ whole genome shotgun (WGS) entry which is preliminary data.</text>
</comment>
<reference evidence="2 3" key="1">
    <citation type="submission" date="2016-12" db="EMBL/GenBank/DDBJ databases">
        <title>Study of bacterial adaptation to deep sea.</title>
        <authorList>
            <person name="Song J."/>
            <person name="Yoshizawa S."/>
            <person name="Kogure K."/>
        </authorList>
    </citation>
    <scope>NUCLEOTIDE SEQUENCE [LARGE SCALE GENOMIC DNA]</scope>
    <source>
        <strain evidence="2 3">SAORIC-165</strain>
    </source>
</reference>
<keyword evidence="1" id="KW-0732">Signal</keyword>
<accession>A0A2S7U4G4</accession>
<evidence type="ECO:0000313" key="3">
    <source>
        <dbReference type="Proteomes" id="UP000239907"/>
    </source>
</evidence>
<proteinExistence type="predicted"/>
<dbReference type="OrthoDB" id="198224at2"/>
<dbReference type="Proteomes" id="UP000239907">
    <property type="component" value="Unassembled WGS sequence"/>
</dbReference>
<name>A0A2S7U4G4_9BACT</name>
<gene>
    <name evidence="2" type="ORF">BSZ32_13870</name>
</gene>
<evidence type="ECO:0000256" key="1">
    <source>
        <dbReference type="SAM" id="SignalP"/>
    </source>
</evidence>
<protein>
    <submittedName>
        <fullName evidence="2">Uncharacterized protein</fullName>
    </submittedName>
</protein>
<keyword evidence="3" id="KW-1185">Reference proteome</keyword>